<feature type="transmembrane region" description="Helical" evidence="1">
    <location>
        <begin position="55"/>
        <end position="76"/>
    </location>
</feature>
<keyword evidence="1" id="KW-0812">Transmembrane</keyword>
<dbReference type="RefSeq" id="WP_185036425.1">
    <property type="nucleotide sequence ID" value="NZ_BNBN01000019.1"/>
</dbReference>
<evidence type="ECO:0000313" key="3">
    <source>
        <dbReference type="Proteomes" id="UP000540423"/>
    </source>
</evidence>
<comment type="caution">
    <text evidence="2">The sequence shown here is derived from an EMBL/GenBank/DDBJ whole genome shotgun (WGS) entry which is preliminary data.</text>
</comment>
<accession>A0A7X0HNZ9</accession>
<proteinExistence type="predicted"/>
<name>A0A7X0HNZ9_9ACTN</name>
<reference evidence="2 3" key="1">
    <citation type="submission" date="2020-08" db="EMBL/GenBank/DDBJ databases">
        <title>Genomic Encyclopedia of Type Strains, Phase IV (KMG-IV): sequencing the most valuable type-strain genomes for metagenomic binning, comparative biology and taxonomic classification.</title>
        <authorList>
            <person name="Goeker M."/>
        </authorList>
    </citation>
    <scope>NUCLEOTIDE SEQUENCE [LARGE SCALE GENOMIC DNA]</scope>
    <source>
        <strain evidence="2 3">DSM 40141</strain>
    </source>
</reference>
<keyword evidence="1" id="KW-1133">Transmembrane helix</keyword>
<evidence type="ECO:0000256" key="1">
    <source>
        <dbReference type="SAM" id="Phobius"/>
    </source>
</evidence>
<gene>
    <name evidence="2" type="ORF">HNQ79_006452</name>
</gene>
<keyword evidence="3" id="KW-1185">Reference proteome</keyword>
<feature type="transmembrane region" description="Helical" evidence="1">
    <location>
        <begin position="20"/>
        <end position="43"/>
    </location>
</feature>
<organism evidence="2 3">
    <name type="scientific">Streptomyces candidus</name>
    <dbReference type="NCBI Taxonomy" id="67283"/>
    <lineage>
        <taxon>Bacteria</taxon>
        <taxon>Bacillati</taxon>
        <taxon>Actinomycetota</taxon>
        <taxon>Actinomycetes</taxon>
        <taxon>Kitasatosporales</taxon>
        <taxon>Streptomycetaceae</taxon>
        <taxon>Streptomyces</taxon>
    </lineage>
</organism>
<dbReference type="EMBL" id="JACHEM010000032">
    <property type="protein sequence ID" value="MBB6439939.1"/>
    <property type="molecule type" value="Genomic_DNA"/>
</dbReference>
<evidence type="ECO:0000313" key="2">
    <source>
        <dbReference type="EMBL" id="MBB6439939.1"/>
    </source>
</evidence>
<sequence>MNTSTRNNVVHTITANSARLRLVGLGAVQVLVPSAAALAAAWFIEQQLAHDVRGFTRVAYIVLAGIAALSAADGTVTDLTERAQRLAYGRLNGPRSWSCEDCGRAIYARRWTPYEAAAFEAHLADPKAHDCDRDRRK</sequence>
<dbReference type="AlphaFoldDB" id="A0A7X0HNZ9"/>
<dbReference type="Proteomes" id="UP000540423">
    <property type="component" value="Unassembled WGS sequence"/>
</dbReference>
<keyword evidence="1" id="KW-0472">Membrane</keyword>
<protein>
    <submittedName>
        <fullName evidence="2">Uncharacterized protein</fullName>
    </submittedName>
</protein>